<evidence type="ECO:0000256" key="4">
    <source>
        <dbReference type="ARBA" id="ARBA00022691"/>
    </source>
</evidence>
<keyword evidence="2 8" id="KW-0489">Methyltransferase</keyword>
<dbReference type="Gene3D" id="3.40.1280.10">
    <property type="match status" value="1"/>
</dbReference>
<evidence type="ECO:0000313" key="8">
    <source>
        <dbReference type="EMBL" id="GAV65722.1"/>
    </source>
</evidence>
<dbReference type="Proteomes" id="UP000187406">
    <property type="component" value="Unassembled WGS sequence"/>
</dbReference>
<keyword evidence="6" id="KW-0694">RNA-binding</keyword>
<protein>
    <submittedName>
        <fullName evidence="8">SpoU_methylase domain-containing protein</fullName>
    </submittedName>
</protein>
<keyword evidence="3" id="KW-0808">Transferase</keyword>
<dbReference type="AlphaFoldDB" id="A0A1Q3BD36"/>
<evidence type="ECO:0000256" key="3">
    <source>
        <dbReference type="ARBA" id="ARBA00022679"/>
    </source>
</evidence>
<dbReference type="FunFam" id="3.40.1280.10:FF:000016">
    <property type="entry name" value="rRNA methylase-like protein"/>
    <property type="match status" value="1"/>
</dbReference>
<dbReference type="FunCoup" id="A0A1Q3BD36">
    <property type="interactions" value="631"/>
</dbReference>
<dbReference type="HAMAP" id="MF_02060">
    <property type="entry name" value="tRNA_methyltr_TrmH"/>
    <property type="match status" value="1"/>
</dbReference>
<dbReference type="OrthoDB" id="241340at2759"/>
<dbReference type="GO" id="GO:0008173">
    <property type="term" value="F:RNA methyltransferase activity"/>
    <property type="evidence" value="ECO:0007669"/>
    <property type="project" value="InterPro"/>
</dbReference>
<organism evidence="8 9">
    <name type="scientific">Cephalotus follicularis</name>
    <name type="common">Albany pitcher plant</name>
    <dbReference type="NCBI Taxonomy" id="3775"/>
    <lineage>
        <taxon>Eukaryota</taxon>
        <taxon>Viridiplantae</taxon>
        <taxon>Streptophyta</taxon>
        <taxon>Embryophyta</taxon>
        <taxon>Tracheophyta</taxon>
        <taxon>Spermatophyta</taxon>
        <taxon>Magnoliopsida</taxon>
        <taxon>eudicotyledons</taxon>
        <taxon>Gunneridae</taxon>
        <taxon>Pentapetalae</taxon>
        <taxon>rosids</taxon>
        <taxon>fabids</taxon>
        <taxon>Oxalidales</taxon>
        <taxon>Cephalotaceae</taxon>
        <taxon>Cephalotus</taxon>
    </lineage>
</organism>
<gene>
    <name evidence="8" type="ORF">CFOL_v3_09236</name>
</gene>
<evidence type="ECO:0000256" key="1">
    <source>
        <dbReference type="ARBA" id="ARBA00022555"/>
    </source>
</evidence>
<dbReference type="Pfam" id="PF00588">
    <property type="entry name" value="SpoU_methylase"/>
    <property type="match status" value="1"/>
</dbReference>
<dbReference type="STRING" id="3775.A0A1Q3BD36"/>
<dbReference type="InterPro" id="IPR033671">
    <property type="entry name" value="TrmH"/>
</dbReference>
<dbReference type="PANTHER" id="PTHR43453">
    <property type="entry name" value="RRNA METHYLASE-LIKE"/>
    <property type="match status" value="1"/>
</dbReference>
<accession>A0A1Q3BD36</accession>
<comment type="caution">
    <text evidence="8">The sequence shown here is derived from an EMBL/GenBank/DDBJ whole genome shotgun (WGS) entry which is preliminary data.</text>
</comment>
<keyword evidence="1" id="KW-0820">tRNA-binding</keyword>
<sequence>MHMQMNLPLACKTLVQFIPKKTLNPKLNTHNPYFLKQPIILSLRQAWRSPFHSQVEVEQEEVVVNDDGEHDDKKDRVEQLLTLDRDDVARFMKMERNSNVNGRRWFPYVDKYRCQGDVYLSSSQVLEAVGPLIMEQRMQRLRSVASNRSYSLCLVVEGLSDLGNVAAAFRSADAVGIQSVHVVSFDSSKRYRHNRHVSMGAEKWLDIELWDSIQQCFNALKSRGYRIVTTHVGMDAVSIYDMDWSCPTAIVVGNENRGISDEALELSDLHCSIPMKGMVDSFNVSVAAGILMHHAVFDRISRLGCHGDLTMEESQILLAEFSLRHSKSAISVAHE</sequence>
<proteinExistence type="inferred from homology"/>
<dbReference type="GO" id="GO:0002938">
    <property type="term" value="P:tRNA guanine ribose methylation"/>
    <property type="evidence" value="ECO:0007669"/>
    <property type="project" value="TreeGrafter"/>
</dbReference>
<reference evidence="9" key="1">
    <citation type="submission" date="2016-04" db="EMBL/GenBank/DDBJ databases">
        <title>Cephalotus genome sequencing.</title>
        <authorList>
            <person name="Fukushima K."/>
            <person name="Hasebe M."/>
            <person name="Fang X."/>
        </authorList>
    </citation>
    <scope>NUCLEOTIDE SEQUENCE [LARGE SCALE GENOMIC DNA]</scope>
    <source>
        <strain evidence="9">cv. St1</strain>
    </source>
</reference>
<dbReference type="InParanoid" id="A0A1Q3BD36"/>
<evidence type="ECO:0000256" key="5">
    <source>
        <dbReference type="ARBA" id="ARBA00022694"/>
    </source>
</evidence>
<keyword evidence="9" id="KW-1185">Reference proteome</keyword>
<dbReference type="InterPro" id="IPR029028">
    <property type="entry name" value="Alpha/beta_knot_MTases"/>
</dbReference>
<feature type="domain" description="tRNA/rRNA methyltransferase SpoU type" evidence="7">
    <location>
        <begin position="152"/>
        <end position="293"/>
    </location>
</feature>
<evidence type="ECO:0000256" key="6">
    <source>
        <dbReference type="ARBA" id="ARBA00022884"/>
    </source>
</evidence>
<evidence type="ECO:0000313" key="9">
    <source>
        <dbReference type="Proteomes" id="UP000187406"/>
    </source>
</evidence>
<dbReference type="CDD" id="cd18092">
    <property type="entry name" value="SpoU-like_TrmH"/>
    <property type="match status" value="1"/>
</dbReference>
<dbReference type="EMBL" id="BDDD01000428">
    <property type="protein sequence ID" value="GAV65722.1"/>
    <property type="molecule type" value="Genomic_DNA"/>
</dbReference>
<keyword evidence="5" id="KW-0819">tRNA processing</keyword>
<dbReference type="SUPFAM" id="SSF75217">
    <property type="entry name" value="alpha/beta knot"/>
    <property type="match status" value="1"/>
</dbReference>
<dbReference type="InterPro" id="IPR001537">
    <property type="entry name" value="SpoU_MeTrfase"/>
</dbReference>
<dbReference type="GO" id="GO:0000049">
    <property type="term" value="F:tRNA binding"/>
    <property type="evidence" value="ECO:0007669"/>
    <property type="project" value="UniProtKB-KW"/>
</dbReference>
<evidence type="ECO:0000256" key="2">
    <source>
        <dbReference type="ARBA" id="ARBA00022603"/>
    </source>
</evidence>
<dbReference type="PANTHER" id="PTHR43453:SF1">
    <property type="entry name" value="TRNA_RRNA METHYLTRANSFERASE SPOU TYPE DOMAIN-CONTAINING PROTEIN"/>
    <property type="match status" value="1"/>
</dbReference>
<dbReference type="InterPro" id="IPR029026">
    <property type="entry name" value="tRNA_m1G_MTases_N"/>
</dbReference>
<evidence type="ECO:0000259" key="7">
    <source>
        <dbReference type="Pfam" id="PF00588"/>
    </source>
</evidence>
<name>A0A1Q3BD36_CEPFO</name>
<keyword evidence="4" id="KW-0949">S-adenosyl-L-methionine</keyword>